<comment type="caution">
    <text evidence="11">The sequence shown here is derived from an EMBL/GenBank/DDBJ whole genome shotgun (WGS) entry which is preliminary data.</text>
</comment>
<sequence>MRIPFDDCNTDEPPSSRLTARMVGTVVIANALEFFDYFAYATFAAFITQAFFTQEPHARGALLAFGIFAAGFLSRPIGALLIGAYADTAGRKPALLLTSALITIGTLGVAVVPTHATLGSYAPFLVLCCRVLQGVAIGGEMGSASALLVESCAPARKALYAGCLMAGQGLALVVAGSLGIVMYGFLQAGQIAQWGWRLPFALAAALIPVQIALRRRIQETWQPGRQRTPLRESVTLYRREWLIAIVLIFGGTVPTYVATYVSSFGLAGVRPTIHASFVTTLAVGAVTLVLSVAGGWLADRVGHLSMVVISRGLTMAAVLPAFHFAALHHDALTLACVVALFAGLSALGGGPSIVVILNMFPVRGRAVAMSLVYAIGVALFGGTAPFVVASVDLFTGGHLAAAWYIFFSSAVTVLTVCVMRERCVAANR</sequence>
<feature type="transmembrane region" description="Helical" evidence="9">
    <location>
        <begin position="273"/>
        <end position="297"/>
    </location>
</feature>
<keyword evidence="5 9" id="KW-0812">Transmembrane</keyword>
<evidence type="ECO:0000256" key="3">
    <source>
        <dbReference type="ARBA" id="ARBA00022448"/>
    </source>
</evidence>
<evidence type="ECO:0000313" key="11">
    <source>
        <dbReference type="EMBL" id="MDR6406663.1"/>
    </source>
</evidence>
<comment type="subcellular location">
    <subcellularLocation>
        <location evidence="1">Cell membrane</location>
        <topology evidence="1">Multi-pass membrane protein</topology>
    </subcellularLocation>
</comment>
<dbReference type="EMBL" id="JAVDRP010000001">
    <property type="protein sequence ID" value="MDR6406663.1"/>
    <property type="molecule type" value="Genomic_DNA"/>
</dbReference>
<evidence type="ECO:0000256" key="2">
    <source>
        <dbReference type="ARBA" id="ARBA00008240"/>
    </source>
</evidence>
<feature type="transmembrane region" description="Helical" evidence="9">
    <location>
        <begin position="401"/>
        <end position="419"/>
    </location>
</feature>
<dbReference type="PROSITE" id="PS00217">
    <property type="entry name" value="SUGAR_TRANSPORT_2"/>
    <property type="match status" value="1"/>
</dbReference>
<dbReference type="Proteomes" id="UP001264340">
    <property type="component" value="Unassembled WGS sequence"/>
</dbReference>
<feature type="transmembrane region" description="Helical" evidence="9">
    <location>
        <begin position="304"/>
        <end position="326"/>
    </location>
</feature>
<keyword evidence="4" id="KW-1003">Cell membrane</keyword>
<accession>A0ABU1LIV9</accession>
<comment type="similarity">
    <text evidence="2">Belongs to the major facilitator superfamily. Metabolite:H+ Symporter (MHS) family (TC 2.A.1.6) family.</text>
</comment>
<evidence type="ECO:0000256" key="6">
    <source>
        <dbReference type="ARBA" id="ARBA00022847"/>
    </source>
</evidence>
<organism evidence="11 12">
    <name type="scientific">Paraburkholderia terricola</name>
    <dbReference type="NCBI Taxonomy" id="169427"/>
    <lineage>
        <taxon>Bacteria</taxon>
        <taxon>Pseudomonadati</taxon>
        <taxon>Pseudomonadota</taxon>
        <taxon>Betaproteobacteria</taxon>
        <taxon>Burkholderiales</taxon>
        <taxon>Burkholderiaceae</taxon>
        <taxon>Paraburkholderia</taxon>
    </lineage>
</organism>
<feature type="transmembrane region" description="Helical" evidence="9">
    <location>
        <begin position="241"/>
        <end position="261"/>
    </location>
</feature>
<name>A0ABU1LIV9_9BURK</name>
<evidence type="ECO:0000313" key="12">
    <source>
        <dbReference type="Proteomes" id="UP001264340"/>
    </source>
</evidence>
<feature type="domain" description="Major facilitator superfamily (MFS) profile" evidence="10">
    <location>
        <begin position="22"/>
        <end position="428"/>
    </location>
</feature>
<dbReference type="PROSITE" id="PS50850">
    <property type="entry name" value="MFS"/>
    <property type="match status" value="1"/>
</dbReference>
<evidence type="ECO:0000259" key="10">
    <source>
        <dbReference type="PROSITE" id="PS50850"/>
    </source>
</evidence>
<dbReference type="InterPro" id="IPR005829">
    <property type="entry name" value="Sugar_transporter_CS"/>
</dbReference>
<dbReference type="InterPro" id="IPR011701">
    <property type="entry name" value="MFS"/>
</dbReference>
<feature type="transmembrane region" description="Helical" evidence="9">
    <location>
        <begin position="332"/>
        <end position="360"/>
    </location>
</feature>
<keyword evidence="6" id="KW-0769">Symport</keyword>
<dbReference type="InterPro" id="IPR036259">
    <property type="entry name" value="MFS_trans_sf"/>
</dbReference>
<dbReference type="SUPFAM" id="SSF103473">
    <property type="entry name" value="MFS general substrate transporter"/>
    <property type="match status" value="1"/>
</dbReference>
<dbReference type="Pfam" id="PF07690">
    <property type="entry name" value="MFS_1"/>
    <property type="match status" value="1"/>
</dbReference>
<keyword evidence="3" id="KW-0813">Transport</keyword>
<feature type="transmembrane region" description="Helical" evidence="9">
    <location>
        <begin position="94"/>
        <end position="112"/>
    </location>
</feature>
<protein>
    <submittedName>
        <fullName evidence="11">MFS family permease</fullName>
    </submittedName>
</protein>
<dbReference type="PANTHER" id="PTHR43528:SF3">
    <property type="entry name" value="CITRATE-PROTON SYMPORTER"/>
    <property type="match status" value="1"/>
</dbReference>
<feature type="transmembrane region" description="Helical" evidence="9">
    <location>
        <begin position="60"/>
        <end position="82"/>
    </location>
</feature>
<evidence type="ECO:0000256" key="4">
    <source>
        <dbReference type="ARBA" id="ARBA00022475"/>
    </source>
</evidence>
<evidence type="ECO:0000256" key="9">
    <source>
        <dbReference type="SAM" id="Phobius"/>
    </source>
</evidence>
<proteinExistence type="inferred from homology"/>
<dbReference type="PANTHER" id="PTHR43528">
    <property type="entry name" value="ALPHA-KETOGLUTARATE PERMEASE"/>
    <property type="match status" value="1"/>
</dbReference>
<evidence type="ECO:0000256" key="7">
    <source>
        <dbReference type="ARBA" id="ARBA00022989"/>
    </source>
</evidence>
<dbReference type="InterPro" id="IPR051084">
    <property type="entry name" value="H+-coupled_symporters"/>
</dbReference>
<feature type="transmembrane region" description="Helical" evidence="9">
    <location>
        <begin position="367"/>
        <end position="389"/>
    </location>
</feature>
<evidence type="ECO:0000256" key="8">
    <source>
        <dbReference type="ARBA" id="ARBA00023136"/>
    </source>
</evidence>
<dbReference type="RefSeq" id="WP_310117592.1">
    <property type="nucleotide sequence ID" value="NZ_JAVDQV010000001.1"/>
</dbReference>
<gene>
    <name evidence="11" type="ORF">J2804_000051</name>
</gene>
<evidence type="ECO:0000256" key="1">
    <source>
        <dbReference type="ARBA" id="ARBA00004651"/>
    </source>
</evidence>
<dbReference type="InterPro" id="IPR020846">
    <property type="entry name" value="MFS_dom"/>
</dbReference>
<keyword evidence="7 9" id="KW-1133">Transmembrane helix</keyword>
<keyword evidence="8 9" id="KW-0472">Membrane</keyword>
<keyword evidence="12" id="KW-1185">Reference proteome</keyword>
<reference evidence="11 12" key="1">
    <citation type="submission" date="2023-07" db="EMBL/GenBank/DDBJ databases">
        <title>Sorghum-associated microbial communities from plants grown in Nebraska, USA.</title>
        <authorList>
            <person name="Schachtman D."/>
        </authorList>
    </citation>
    <scope>NUCLEOTIDE SEQUENCE [LARGE SCALE GENOMIC DNA]</scope>
    <source>
        <strain evidence="11 12">DS1316</strain>
    </source>
</reference>
<feature type="transmembrane region" description="Helical" evidence="9">
    <location>
        <begin position="26"/>
        <end position="48"/>
    </location>
</feature>
<feature type="transmembrane region" description="Helical" evidence="9">
    <location>
        <begin position="158"/>
        <end position="182"/>
    </location>
</feature>
<evidence type="ECO:0000256" key="5">
    <source>
        <dbReference type="ARBA" id="ARBA00022692"/>
    </source>
</evidence>
<dbReference type="Gene3D" id="1.20.1250.20">
    <property type="entry name" value="MFS general substrate transporter like domains"/>
    <property type="match status" value="2"/>
</dbReference>